<dbReference type="EMBL" id="LJZR01000006">
    <property type="protein sequence ID" value="KPQ36374.1"/>
    <property type="molecule type" value="Genomic_DNA"/>
</dbReference>
<dbReference type="InterPro" id="IPR021297">
    <property type="entry name" value="YlqD"/>
</dbReference>
<proteinExistence type="predicted"/>
<name>A0A0P8BQW7_9CYAN</name>
<evidence type="ECO:0000313" key="3">
    <source>
        <dbReference type="Proteomes" id="UP000050465"/>
    </source>
</evidence>
<comment type="caution">
    <text evidence="2">The sequence shown here is derived from an EMBL/GenBank/DDBJ whole genome shotgun (WGS) entry which is preliminary data.</text>
</comment>
<evidence type="ECO:0000256" key="1">
    <source>
        <dbReference type="SAM" id="Coils"/>
    </source>
</evidence>
<dbReference type="STRING" id="1666911.HLUCCA11_05805"/>
<sequence length="149" mass="16895">MDVSPSQLLLKRVVNIKAVVTPLWKDEAQKQLQSQLNQIDGRLQQLEMQSQRILTEMQKQGANPADAAVNQQISSVQNKLNQDKSQLLQQKNQLLQQLQQVQTLELGKEVSQGQIDGFFNVALGDHMIRKMQVEVLLRDGIVEDIRGEL</sequence>
<accession>A0A0P8BQW7</accession>
<dbReference type="Gene3D" id="6.10.140.1110">
    <property type="match status" value="1"/>
</dbReference>
<dbReference type="Pfam" id="PF11068">
    <property type="entry name" value="YlqD"/>
    <property type="match status" value="1"/>
</dbReference>
<organism evidence="2 3">
    <name type="scientific">Phormidesmis priestleyi Ana</name>
    <dbReference type="NCBI Taxonomy" id="1666911"/>
    <lineage>
        <taxon>Bacteria</taxon>
        <taxon>Bacillati</taxon>
        <taxon>Cyanobacteriota</taxon>
        <taxon>Cyanophyceae</taxon>
        <taxon>Leptolyngbyales</taxon>
        <taxon>Leptolyngbyaceae</taxon>
        <taxon>Phormidesmis</taxon>
    </lineage>
</organism>
<keyword evidence="1" id="KW-0175">Coiled coil</keyword>
<reference evidence="2 3" key="1">
    <citation type="submission" date="2015-09" db="EMBL/GenBank/DDBJ databases">
        <title>Identification and resolution of microdiversity through metagenomic sequencing of parallel consortia.</title>
        <authorList>
            <person name="Nelson W.C."/>
            <person name="Romine M.F."/>
            <person name="Lindemann S.R."/>
        </authorList>
    </citation>
    <scope>NUCLEOTIDE SEQUENCE [LARGE SCALE GENOMIC DNA]</scope>
    <source>
        <strain evidence="2">Ana</strain>
    </source>
</reference>
<feature type="coiled-coil region" evidence="1">
    <location>
        <begin position="73"/>
        <end position="104"/>
    </location>
</feature>
<evidence type="ECO:0000313" key="2">
    <source>
        <dbReference type="EMBL" id="KPQ36374.1"/>
    </source>
</evidence>
<protein>
    <submittedName>
        <fullName evidence="2">YlqD protein</fullName>
    </submittedName>
</protein>
<dbReference type="Proteomes" id="UP000050465">
    <property type="component" value="Unassembled WGS sequence"/>
</dbReference>
<gene>
    <name evidence="2" type="ORF">HLUCCA11_05805</name>
</gene>
<dbReference type="AlphaFoldDB" id="A0A0P8BQW7"/>